<evidence type="ECO:0000256" key="1">
    <source>
        <dbReference type="SAM" id="Phobius"/>
    </source>
</evidence>
<evidence type="ECO:0000313" key="3">
    <source>
        <dbReference type="EMBL" id="WDH83644.1"/>
    </source>
</evidence>
<dbReference type="InterPro" id="IPR000871">
    <property type="entry name" value="Beta-lactam_class-A"/>
</dbReference>
<dbReference type="Pfam" id="PF13354">
    <property type="entry name" value="Beta-lactamase2"/>
    <property type="match status" value="1"/>
</dbReference>
<dbReference type="Proteomes" id="UP001221519">
    <property type="component" value="Chromosome"/>
</dbReference>
<evidence type="ECO:0000259" key="2">
    <source>
        <dbReference type="Pfam" id="PF13354"/>
    </source>
</evidence>
<dbReference type="GO" id="GO:0030655">
    <property type="term" value="P:beta-lactam antibiotic catabolic process"/>
    <property type="evidence" value="ECO:0007669"/>
    <property type="project" value="InterPro"/>
</dbReference>
<keyword evidence="1" id="KW-1133">Transmembrane helix</keyword>
<keyword evidence="6" id="KW-1185">Reference proteome</keyword>
<keyword evidence="1" id="KW-0812">Transmembrane</keyword>
<feature type="transmembrane region" description="Helical" evidence="1">
    <location>
        <begin position="6"/>
        <end position="24"/>
    </location>
</feature>
<dbReference type="InterPro" id="IPR012338">
    <property type="entry name" value="Beta-lactam/transpept-like"/>
</dbReference>
<evidence type="ECO:0000313" key="4">
    <source>
        <dbReference type="EMBL" id="WDI03304.1"/>
    </source>
</evidence>
<dbReference type="SUPFAM" id="SSF56601">
    <property type="entry name" value="beta-lactamase/transpeptidase-like"/>
    <property type="match status" value="1"/>
</dbReference>
<dbReference type="AlphaFoldDB" id="A0AAX3N3R2"/>
<feature type="domain" description="Beta-lactamase class A catalytic" evidence="2">
    <location>
        <begin position="58"/>
        <end position="174"/>
    </location>
</feature>
<dbReference type="GO" id="GO:0008800">
    <property type="term" value="F:beta-lactamase activity"/>
    <property type="evidence" value="ECO:0007669"/>
    <property type="project" value="InterPro"/>
</dbReference>
<accession>A0AAX3N3R2</accession>
<gene>
    <name evidence="3" type="ORF">PUW23_05280</name>
    <name evidence="4" type="ORF">PUW25_04825</name>
</gene>
<dbReference type="Gene3D" id="3.40.710.10">
    <property type="entry name" value="DD-peptidase/beta-lactamase superfamily"/>
    <property type="match status" value="1"/>
</dbReference>
<dbReference type="InterPro" id="IPR045155">
    <property type="entry name" value="Beta-lactam_cat"/>
</dbReference>
<dbReference type="EMBL" id="CP118101">
    <property type="protein sequence ID" value="WDH83644.1"/>
    <property type="molecule type" value="Genomic_DNA"/>
</dbReference>
<keyword evidence="3" id="KW-0378">Hydrolase</keyword>
<dbReference type="RefSeq" id="WP_047913434.1">
    <property type="nucleotide sequence ID" value="NZ_CP118101.1"/>
</dbReference>
<dbReference type="PANTHER" id="PTHR35333">
    <property type="entry name" value="BETA-LACTAMASE"/>
    <property type="match status" value="1"/>
</dbReference>
<sequence>MTIIIWSIVGVIVLVCAVMFIGGMRFRHELNNTGADYFIQFIEENKDSPRFSMVLQYNQAKLIELRPEEPLPLASTVKIIIAIEYARQAAEGRIDPEMEVELKALNQYYVPKTDGGAHEAWIAHLGLKEESDTVPVSEIAYGMIAFSSNANTEYLMDLLGLDSIQKLITELDLQYHEPLYPLVSSLFVASDLMKEQQLTKGETLSALKQMDLAEYRLAAIQIHNRISSSPLTAEDKQKLSKWLSLDVQKVWSDRLPRSTTRDYVSIMEKLNSKSYFSNEAHQYLDPVMEGLMRDSRNQEWLQHAGQKGGSTMFVLTNAMYATDKEGNTLELAIFMTDLTWKEQAKLSHSLNSFQLKLLTDETVREHLKGIK</sequence>
<protein>
    <submittedName>
        <fullName evidence="3">Serine hydrolase</fullName>
    </submittedName>
</protein>
<proteinExistence type="predicted"/>
<organism evidence="3 5">
    <name type="scientific">Paenibacillus urinalis</name>
    <dbReference type="NCBI Taxonomy" id="521520"/>
    <lineage>
        <taxon>Bacteria</taxon>
        <taxon>Bacillati</taxon>
        <taxon>Bacillota</taxon>
        <taxon>Bacilli</taxon>
        <taxon>Bacillales</taxon>
        <taxon>Paenibacillaceae</taxon>
        <taxon>Paenibacillus</taxon>
    </lineage>
</organism>
<keyword evidence="1" id="KW-0472">Membrane</keyword>
<dbReference type="Proteomes" id="UP001220962">
    <property type="component" value="Chromosome"/>
</dbReference>
<dbReference type="EMBL" id="CP118108">
    <property type="protein sequence ID" value="WDI03304.1"/>
    <property type="molecule type" value="Genomic_DNA"/>
</dbReference>
<evidence type="ECO:0000313" key="6">
    <source>
        <dbReference type="Proteomes" id="UP001221519"/>
    </source>
</evidence>
<reference evidence="3 6" key="1">
    <citation type="submission" date="2023-02" db="EMBL/GenBank/DDBJ databases">
        <title>Pathogen: clinical or host-associated sample.</title>
        <authorList>
            <person name="Hergert J."/>
            <person name="Casey R."/>
            <person name="Wagner J."/>
            <person name="Young E.L."/>
            <person name="Oakeson K.F."/>
        </authorList>
    </citation>
    <scope>NUCLEOTIDE SEQUENCE</scope>
    <source>
        <strain evidence="4 6">2022CK-00829</strain>
        <strain evidence="3">2022CK-00830</strain>
    </source>
</reference>
<name>A0AAX3N3R2_9BACL</name>
<dbReference type="PANTHER" id="PTHR35333:SF3">
    <property type="entry name" value="BETA-LACTAMASE-TYPE TRANSPEPTIDASE FOLD CONTAINING PROTEIN"/>
    <property type="match status" value="1"/>
</dbReference>
<dbReference type="GO" id="GO:0046677">
    <property type="term" value="P:response to antibiotic"/>
    <property type="evidence" value="ECO:0007669"/>
    <property type="project" value="InterPro"/>
</dbReference>
<evidence type="ECO:0000313" key="5">
    <source>
        <dbReference type="Proteomes" id="UP001220962"/>
    </source>
</evidence>